<sequence>MGWAILSTSLIQFSVDGWGCVTSLLFDLRPNYGGGNEDNGDLLQKVLCTHWFTECPDPAASHHQPRHPLEMTGHSPASLSQSLLGPLLFLLGLGAHKVFFVPSKSLFPQSCVSSGGSVVGLIVTSYRSAYAIPRSAASRAPAPAAGP</sequence>
<evidence type="ECO:0000313" key="3">
    <source>
        <dbReference type="Proteomes" id="UP001176941"/>
    </source>
</evidence>
<keyword evidence="3" id="KW-1185">Reference proteome</keyword>
<accession>A0ABN8Y7H7</accession>
<feature type="signal peptide" evidence="1">
    <location>
        <begin position="1"/>
        <end position="19"/>
    </location>
</feature>
<organism evidence="2 3">
    <name type="scientific">Rangifer tarandus platyrhynchus</name>
    <name type="common">Svalbard reindeer</name>
    <dbReference type="NCBI Taxonomy" id="3082113"/>
    <lineage>
        <taxon>Eukaryota</taxon>
        <taxon>Metazoa</taxon>
        <taxon>Chordata</taxon>
        <taxon>Craniata</taxon>
        <taxon>Vertebrata</taxon>
        <taxon>Euteleostomi</taxon>
        <taxon>Mammalia</taxon>
        <taxon>Eutheria</taxon>
        <taxon>Laurasiatheria</taxon>
        <taxon>Artiodactyla</taxon>
        <taxon>Ruminantia</taxon>
        <taxon>Pecora</taxon>
        <taxon>Cervidae</taxon>
        <taxon>Odocoileinae</taxon>
        <taxon>Rangifer</taxon>
    </lineage>
</organism>
<name>A0ABN8Y7H7_RANTA</name>
<dbReference type="EMBL" id="OX459952">
    <property type="protein sequence ID" value="CAI9157517.1"/>
    <property type="molecule type" value="Genomic_DNA"/>
</dbReference>
<protein>
    <submittedName>
        <fullName evidence="2">Uncharacterized protein</fullName>
    </submittedName>
</protein>
<reference evidence="2" key="1">
    <citation type="submission" date="2023-04" db="EMBL/GenBank/DDBJ databases">
        <authorList>
            <consortium name="ELIXIR-Norway"/>
        </authorList>
    </citation>
    <scope>NUCLEOTIDE SEQUENCE [LARGE SCALE GENOMIC DNA]</scope>
</reference>
<gene>
    <name evidence="2" type="ORF">MRATA1EN1_LOCUS6479</name>
</gene>
<proteinExistence type="predicted"/>
<evidence type="ECO:0000313" key="2">
    <source>
        <dbReference type="EMBL" id="CAI9157517.1"/>
    </source>
</evidence>
<dbReference type="Proteomes" id="UP001176941">
    <property type="component" value="Chromosome 16"/>
</dbReference>
<keyword evidence="1" id="KW-0732">Signal</keyword>
<evidence type="ECO:0000256" key="1">
    <source>
        <dbReference type="SAM" id="SignalP"/>
    </source>
</evidence>
<feature type="chain" id="PRO_5045788929" evidence="1">
    <location>
        <begin position="20"/>
        <end position="147"/>
    </location>
</feature>